<sequence length="149" mass="17649">MTIFTLFSLLVMILCTSAMAGPEDFWKRRHTVHVINDIDDDSRPLIVHCKSGNNDLGEHSLRKGEEYIWTFHINFFGTTLFFCRFYWDNEKNRSFDSFKIQETQTCDTFERGGHYYWAAKSDGIYFSCRGSAFAYRKRCEWDQNIECTT</sequence>
<feature type="signal peptide" evidence="6">
    <location>
        <begin position="1"/>
        <end position="20"/>
    </location>
</feature>
<dbReference type="Pfam" id="PF05938">
    <property type="entry name" value="Self-incomp_S1"/>
    <property type="match status" value="1"/>
</dbReference>
<name>A0AAW1NDS3_SAPOF</name>
<evidence type="ECO:0000256" key="1">
    <source>
        <dbReference type="ARBA" id="ARBA00004613"/>
    </source>
</evidence>
<proteinExistence type="inferred from homology"/>
<keyword evidence="5 6" id="KW-0732">Signal</keyword>
<keyword evidence="9" id="KW-1185">Reference proteome</keyword>
<feature type="transmembrane region" description="Helical" evidence="7">
    <location>
        <begin position="67"/>
        <end position="87"/>
    </location>
</feature>
<dbReference type="Proteomes" id="UP001443914">
    <property type="component" value="Unassembled WGS sequence"/>
</dbReference>
<comment type="subcellular location">
    <subcellularLocation>
        <location evidence="1 6">Secreted</location>
    </subcellularLocation>
</comment>
<reference evidence="8" key="1">
    <citation type="submission" date="2024-03" db="EMBL/GenBank/DDBJ databases">
        <title>WGS assembly of Saponaria officinalis var. Norfolk2.</title>
        <authorList>
            <person name="Jenkins J."/>
            <person name="Shu S."/>
            <person name="Grimwood J."/>
            <person name="Barry K."/>
            <person name="Goodstein D."/>
            <person name="Schmutz J."/>
            <person name="Leebens-Mack J."/>
            <person name="Osbourn A."/>
        </authorList>
    </citation>
    <scope>NUCLEOTIDE SEQUENCE [LARGE SCALE GENOMIC DNA]</scope>
    <source>
        <strain evidence="8">JIC</strain>
    </source>
</reference>
<keyword evidence="4 6" id="KW-0964">Secreted</keyword>
<comment type="similarity">
    <text evidence="2 6">Belongs to the plant self-incompatibility (S1) protein family.</text>
</comment>
<dbReference type="PANTHER" id="PTHR31232">
    <property type="match status" value="1"/>
</dbReference>
<evidence type="ECO:0000256" key="4">
    <source>
        <dbReference type="ARBA" id="ARBA00022525"/>
    </source>
</evidence>
<keyword evidence="7" id="KW-0812">Transmembrane</keyword>
<dbReference type="InterPro" id="IPR010264">
    <property type="entry name" value="Self-incomp_S1"/>
</dbReference>
<organism evidence="8 9">
    <name type="scientific">Saponaria officinalis</name>
    <name type="common">Common soapwort</name>
    <name type="synonym">Lychnis saponaria</name>
    <dbReference type="NCBI Taxonomy" id="3572"/>
    <lineage>
        <taxon>Eukaryota</taxon>
        <taxon>Viridiplantae</taxon>
        <taxon>Streptophyta</taxon>
        <taxon>Embryophyta</taxon>
        <taxon>Tracheophyta</taxon>
        <taxon>Spermatophyta</taxon>
        <taxon>Magnoliopsida</taxon>
        <taxon>eudicotyledons</taxon>
        <taxon>Gunneridae</taxon>
        <taxon>Pentapetalae</taxon>
        <taxon>Caryophyllales</taxon>
        <taxon>Caryophyllaceae</taxon>
        <taxon>Caryophylleae</taxon>
        <taxon>Saponaria</taxon>
    </lineage>
</organism>
<comment type="caution">
    <text evidence="8">The sequence shown here is derived from an EMBL/GenBank/DDBJ whole genome shotgun (WGS) entry which is preliminary data.</text>
</comment>
<accession>A0AAW1NDS3</accession>
<keyword evidence="7" id="KW-1133">Transmembrane helix</keyword>
<dbReference type="EMBL" id="JBDFQZ010000001">
    <property type="protein sequence ID" value="KAK9755534.1"/>
    <property type="molecule type" value="Genomic_DNA"/>
</dbReference>
<dbReference type="GO" id="GO:0060320">
    <property type="term" value="P:rejection of self pollen"/>
    <property type="evidence" value="ECO:0007669"/>
    <property type="project" value="UniProtKB-KW"/>
</dbReference>
<gene>
    <name evidence="8" type="ORF">RND81_01G032300</name>
</gene>
<dbReference type="PANTHER" id="PTHR31232:SF155">
    <property type="entry name" value="PLANT SELF-INCOMPATIBILITY PROTEIN S1 FAMILY"/>
    <property type="match status" value="1"/>
</dbReference>
<evidence type="ECO:0000313" key="9">
    <source>
        <dbReference type="Proteomes" id="UP001443914"/>
    </source>
</evidence>
<evidence type="ECO:0000256" key="6">
    <source>
        <dbReference type="RuleBase" id="RU367044"/>
    </source>
</evidence>
<evidence type="ECO:0000256" key="7">
    <source>
        <dbReference type="SAM" id="Phobius"/>
    </source>
</evidence>
<dbReference type="AlphaFoldDB" id="A0AAW1NDS3"/>
<evidence type="ECO:0000256" key="5">
    <source>
        <dbReference type="ARBA" id="ARBA00022729"/>
    </source>
</evidence>
<dbReference type="GO" id="GO:0005576">
    <property type="term" value="C:extracellular region"/>
    <property type="evidence" value="ECO:0007669"/>
    <property type="project" value="UniProtKB-SubCell"/>
</dbReference>
<feature type="chain" id="PRO_5043095712" description="S-protein homolog" evidence="6">
    <location>
        <begin position="21"/>
        <end position="149"/>
    </location>
</feature>
<evidence type="ECO:0000313" key="8">
    <source>
        <dbReference type="EMBL" id="KAK9755534.1"/>
    </source>
</evidence>
<keyword evidence="3 6" id="KW-0713">Self-incompatibility</keyword>
<protein>
    <recommendedName>
        <fullName evidence="6">S-protein homolog</fullName>
    </recommendedName>
</protein>
<keyword evidence="7" id="KW-0472">Membrane</keyword>
<evidence type="ECO:0000256" key="3">
    <source>
        <dbReference type="ARBA" id="ARBA00022471"/>
    </source>
</evidence>
<evidence type="ECO:0000256" key="2">
    <source>
        <dbReference type="ARBA" id="ARBA00005581"/>
    </source>
</evidence>